<proteinExistence type="predicted"/>
<reference evidence="2 3" key="1">
    <citation type="submission" date="2018-10" db="EMBL/GenBank/DDBJ databases">
        <title>Streptococcus hillyeri sp. nov., isolated from equine tracheal sample.</title>
        <authorList>
            <person name="Macfadyen A.C."/>
            <person name="Waller A."/>
            <person name="Paterson G.K."/>
        </authorList>
    </citation>
    <scope>NUCLEOTIDE SEQUENCE [LARGE SCALE GENOMIC DNA]</scope>
    <source>
        <strain evidence="2 3">28462</strain>
    </source>
</reference>
<dbReference type="GO" id="GO:0016051">
    <property type="term" value="P:carbohydrate biosynthetic process"/>
    <property type="evidence" value="ECO:0007669"/>
    <property type="project" value="InterPro"/>
</dbReference>
<keyword evidence="3" id="KW-1185">Reference proteome</keyword>
<dbReference type="Gene3D" id="3.20.20.70">
    <property type="entry name" value="Aldolase class I"/>
    <property type="match status" value="1"/>
</dbReference>
<dbReference type="InterPro" id="IPR020007">
    <property type="entry name" value="NeuB/NeuA"/>
</dbReference>
<dbReference type="CDD" id="cd11615">
    <property type="entry name" value="SAF_NeuB_like"/>
    <property type="match status" value="1"/>
</dbReference>
<gene>
    <name evidence="2" type="primary">neuB</name>
    <name evidence="2" type="ORF">EAF07_07600</name>
</gene>
<dbReference type="PANTHER" id="PTHR42966:SF1">
    <property type="entry name" value="SIALIC ACID SYNTHASE"/>
    <property type="match status" value="1"/>
</dbReference>
<dbReference type="SUPFAM" id="SSF51269">
    <property type="entry name" value="AFP III-like domain"/>
    <property type="match status" value="1"/>
</dbReference>
<dbReference type="InterPro" id="IPR006190">
    <property type="entry name" value="SAF_AFP_Neu5Ac"/>
</dbReference>
<dbReference type="Pfam" id="PF08666">
    <property type="entry name" value="SAF"/>
    <property type="match status" value="1"/>
</dbReference>
<dbReference type="Proteomes" id="UP000279194">
    <property type="component" value="Unassembled WGS sequence"/>
</dbReference>
<dbReference type="InterPro" id="IPR013785">
    <property type="entry name" value="Aldolase_TIM"/>
</dbReference>
<dbReference type="EC" id="2.5.1.56" evidence="2"/>
<dbReference type="Gene3D" id="3.90.1210.10">
    <property type="entry name" value="Antifreeze-like/N-acetylneuraminic acid synthase C-terminal domain"/>
    <property type="match status" value="1"/>
</dbReference>
<dbReference type="AlphaFoldDB" id="A0A3L9DP44"/>
<dbReference type="Pfam" id="PF03102">
    <property type="entry name" value="NeuB"/>
    <property type="match status" value="1"/>
</dbReference>
<dbReference type="InterPro" id="IPR036732">
    <property type="entry name" value="AFP_Neu5c_C_sf"/>
</dbReference>
<keyword evidence="2" id="KW-0808">Transferase</keyword>
<dbReference type="OrthoDB" id="9814210at2"/>
<dbReference type="SMART" id="SM00858">
    <property type="entry name" value="SAF"/>
    <property type="match status" value="1"/>
</dbReference>
<dbReference type="NCBIfam" id="TIGR03569">
    <property type="entry name" value="NeuB_NnaB"/>
    <property type="match status" value="1"/>
</dbReference>
<name>A0A3L9DP44_9STRE</name>
<dbReference type="InterPro" id="IPR057736">
    <property type="entry name" value="SAF_PseI/NeuA/NeuB"/>
</dbReference>
<dbReference type="GO" id="GO:0050462">
    <property type="term" value="F:N-acetylneuraminate synthase activity"/>
    <property type="evidence" value="ECO:0007669"/>
    <property type="project" value="UniProtKB-EC"/>
</dbReference>
<dbReference type="InterPro" id="IPR013132">
    <property type="entry name" value="PseI/NeuA/B-like_N"/>
</dbReference>
<dbReference type="GO" id="GO:0047444">
    <property type="term" value="F:N-acylneuraminate-9-phosphate synthase activity"/>
    <property type="evidence" value="ECO:0007669"/>
    <property type="project" value="TreeGrafter"/>
</dbReference>
<comment type="caution">
    <text evidence="2">The sequence shown here is derived from an EMBL/GenBank/DDBJ whole genome shotgun (WGS) entry which is preliminary data.</text>
</comment>
<dbReference type="SUPFAM" id="SSF51569">
    <property type="entry name" value="Aldolase"/>
    <property type="match status" value="1"/>
</dbReference>
<dbReference type="RefSeq" id="WP_121835981.1">
    <property type="nucleotide sequence ID" value="NZ_CP163513.1"/>
</dbReference>
<sequence length="340" mass="37994">MVYIIAEIGCNHNGDFQLAKKMVDVAVDCGVDAVKFQTFKADKLISKYAPKADYQKVTTGTEDSQLEMTRRLELSFEEYLELRDYCLSKGVDVFSTPFDMESLDFLISTDMPVYKIPSGEITNLPYLEKIGQQKKKVILSTGMAVMSEVHQAVEILQANGTQDISILHCTTEYPTPYEALNLNVIHTLKEAFPELTIGYSDHSIGSEVPIAAVAMGAEVIEKHFTLDNDMEGPDHKASATPDILAALVKGIRIVEKSLGRFEKYPDPVEEKNMIVARKSIVAARPIQKGEVFTVDNITVKRPGNGISPMAWYDILGKTAQEDFEEDQNIRDDRFVNQIED</sequence>
<evidence type="ECO:0000313" key="2">
    <source>
        <dbReference type="EMBL" id="RLY02424.1"/>
    </source>
</evidence>
<dbReference type="EMBL" id="RCVM01000015">
    <property type="protein sequence ID" value="RLY02424.1"/>
    <property type="molecule type" value="Genomic_DNA"/>
</dbReference>
<dbReference type="InterPro" id="IPR051690">
    <property type="entry name" value="PseI-like"/>
</dbReference>
<organism evidence="2 3">
    <name type="scientific">Streptococcus hillyeri</name>
    <dbReference type="NCBI Taxonomy" id="2282420"/>
    <lineage>
        <taxon>Bacteria</taxon>
        <taxon>Bacillati</taxon>
        <taxon>Bacillota</taxon>
        <taxon>Bacilli</taxon>
        <taxon>Lactobacillales</taxon>
        <taxon>Streptococcaceae</taxon>
        <taxon>Streptococcus</taxon>
    </lineage>
</organism>
<feature type="domain" description="AFP-like" evidence="1">
    <location>
        <begin position="279"/>
        <end position="337"/>
    </location>
</feature>
<protein>
    <submittedName>
        <fullName evidence="2">N-acetylneuraminate synthase</fullName>
        <ecNumber evidence="2">2.5.1.56</ecNumber>
    </submittedName>
</protein>
<dbReference type="InterPro" id="IPR013974">
    <property type="entry name" value="SAF"/>
</dbReference>
<dbReference type="PROSITE" id="PS50844">
    <property type="entry name" value="AFP_LIKE"/>
    <property type="match status" value="1"/>
</dbReference>
<accession>A0A3L9DP44</accession>
<evidence type="ECO:0000313" key="3">
    <source>
        <dbReference type="Proteomes" id="UP000279194"/>
    </source>
</evidence>
<evidence type="ECO:0000259" key="1">
    <source>
        <dbReference type="PROSITE" id="PS50844"/>
    </source>
</evidence>
<dbReference type="PANTHER" id="PTHR42966">
    <property type="entry name" value="N-ACETYLNEURAMINATE SYNTHASE"/>
    <property type="match status" value="1"/>
</dbReference>